<organism evidence="1 2">
    <name type="scientific">Paramecium sonneborni</name>
    <dbReference type="NCBI Taxonomy" id="65129"/>
    <lineage>
        <taxon>Eukaryota</taxon>
        <taxon>Sar</taxon>
        <taxon>Alveolata</taxon>
        <taxon>Ciliophora</taxon>
        <taxon>Intramacronucleata</taxon>
        <taxon>Oligohymenophorea</taxon>
        <taxon>Peniculida</taxon>
        <taxon>Parameciidae</taxon>
        <taxon>Paramecium</taxon>
    </lineage>
</organism>
<evidence type="ECO:0000313" key="2">
    <source>
        <dbReference type="Proteomes" id="UP000692954"/>
    </source>
</evidence>
<comment type="caution">
    <text evidence="1">The sequence shown here is derived from an EMBL/GenBank/DDBJ whole genome shotgun (WGS) entry which is preliminary data.</text>
</comment>
<reference evidence="1" key="1">
    <citation type="submission" date="2021-01" db="EMBL/GenBank/DDBJ databases">
        <authorList>
            <consortium name="Genoscope - CEA"/>
            <person name="William W."/>
        </authorList>
    </citation>
    <scope>NUCLEOTIDE SEQUENCE</scope>
</reference>
<gene>
    <name evidence="1" type="ORF">PSON_ATCC_30995.1.T0940041</name>
</gene>
<protein>
    <submittedName>
        <fullName evidence="1">Uncharacterized protein</fullName>
    </submittedName>
</protein>
<dbReference type="Proteomes" id="UP000692954">
    <property type="component" value="Unassembled WGS sequence"/>
</dbReference>
<evidence type="ECO:0000313" key="1">
    <source>
        <dbReference type="EMBL" id="CAD8109629.1"/>
    </source>
</evidence>
<proteinExistence type="predicted"/>
<accession>A0A8S1Q1U2</accession>
<dbReference type="EMBL" id="CAJJDN010000094">
    <property type="protein sequence ID" value="CAD8109629.1"/>
    <property type="molecule type" value="Genomic_DNA"/>
</dbReference>
<dbReference type="AlphaFoldDB" id="A0A8S1Q1U2"/>
<keyword evidence="2" id="KW-1185">Reference proteome</keyword>
<sequence length="53" mass="6315">MPESFSDLIIQQLIKKLKNSQQKQNENTLLLKFQMSNKKNERKNKKLLSIQNI</sequence>
<name>A0A8S1Q1U2_9CILI</name>